<reference evidence="1 2" key="1">
    <citation type="submission" date="2018-09" db="EMBL/GenBank/DDBJ databases">
        <title>Genome sequencing of Lachnoanaerobaculum umeaense DSM 23576.</title>
        <authorList>
            <person name="Kook J.-K."/>
            <person name="Park S.-N."/>
            <person name="Lim Y.K."/>
        </authorList>
    </citation>
    <scope>NUCLEOTIDE SEQUENCE [LARGE SCALE GENOMIC DNA]</scope>
    <source>
        <strain evidence="2">DSM 23576 \ CCUG 58757</strain>
    </source>
</reference>
<organism evidence="1 2">
    <name type="scientific">Lachnoanaerobaculum umeaense</name>
    <dbReference type="NCBI Taxonomy" id="617123"/>
    <lineage>
        <taxon>Bacteria</taxon>
        <taxon>Bacillati</taxon>
        <taxon>Bacillota</taxon>
        <taxon>Clostridia</taxon>
        <taxon>Lachnospirales</taxon>
        <taxon>Lachnospiraceae</taxon>
        <taxon>Lachnoanaerobaculum</taxon>
    </lineage>
</organism>
<proteinExistence type="predicted"/>
<evidence type="ECO:0000313" key="1">
    <source>
        <dbReference type="EMBL" id="AYA99346.1"/>
    </source>
</evidence>
<dbReference type="OrthoDB" id="9757917at2"/>
<protein>
    <submittedName>
        <fullName evidence="1">Uncharacterized protein</fullName>
    </submittedName>
</protein>
<dbReference type="InterPro" id="IPR036890">
    <property type="entry name" value="HATPase_C_sf"/>
</dbReference>
<dbReference type="Proteomes" id="UP000265562">
    <property type="component" value="Chromosome"/>
</dbReference>
<gene>
    <name evidence="1" type="ORF">D4A81_05005</name>
</gene>
<name>A0A385PZJ2_9FIRM</name>
<accession>A0A385PZJ2</accession>
<sequence length="1291" mass="151220">MNNVEDRIYAECLGIRCFNESNESNEYILIPISEWTEEICNELNKTDFSKNYKLSMDDNLILADRIYKEKFSNLKKLDKSVKEVFIYTKLPAQFVRFHNTVIIKNEDEIDNIVREIESSIIENLGIVADFDLIKSELLQQTKPITNDNYADSEGKLKNLTDICALSANFSISKRSSSGADNQIWYELLQNANDHIPNSSERKELKITFDDSKKTFTLEYPDEGFSVRDFLAICTEGNSGNVLSDENREGRKGTGFKSVYNLFDKVTIFSGPVECVLEDVKKNITIFGGKIKVESIENAEQSDSYYPIPEFSMLDPNQGKTTKIVFHSKDNLESIKKLIFGESTREQWEENFKAKKDYLFLDNIEKITFLSSSETLIEFERKKYIQDNYFKMEYVIDNSDDNSFKKGENPGWKNRSNELFEKKKKLSFLFPKKLDFPREKDESRVYCSLPINDFKLRTTFYVNIPLLELKDDRKSLADHEIDGFSFETWNKEVLKSGLMNGFKSVVESETSSESKKEEIGLSNWYKYFPYEYLNQRNKIFSDSWEDLQDVRFLRTTTSTKKGGENVKAVAISDLVQKESDIQEEEKSIFLPCNMYWWLHQNEGDIFTSRELDDYSGKRPSISFIYYEDDKLDDVMELSIEDKVKDKIVKSTNIDIKYFKSYLCEEEGCVGKILLEIKDYLLNDYKEKLPNKELFYSWIKKLLQESSDFDFLYKNTFIYQAYFKSNAVNYKEGKYHWLKTCCESGEDCCYAGEYDQYSSIENIVQDLKRDLHGVSHILQPEEINSIKHCFDDLVLSPYLKYTYEKKNNNWNISSELRTSDDSVLPQLTTVVNDELKNLYYYHSEKLLENKEVNIGTVSNEQGWFKKNNVALYVKNSKNHIIQASESIYYTEKEINNDVIVKYGESFFNKLDYSLGEDGDFFEKNKENEKFIRQILEKYDLEVWKEQAIKFVISSAATIRGTIFRCIIEKGEKPIEWNDKFYDLIKGFSATELWKSGQVIFELSKDKVKKLSQEVKDIFETKVSIQEKKKKQIGSLNLGKELQEIVMNDIFVLSLKTGNKSLYCKGKILDEPDKQGEIYLLFGENAFGTLLRKVFQCYDFSENKIYDEMQCIDLDELSGFKEQESADFVDSINIKVDQFIKKWKEGGKEDLKRVLVTRFDVRNNKMNWFHARGYGSKEYTNRICPVCKGILLSEMSALAIRNIICTINDQKYYFPMLMCKNCGDAINYTETVELEVSNDVENNESLFKVDKNSFEKYEVVFSMNGREQKKMNCEVSFLNRYIWKRIKEKEDENR</sequence>
<evidence type="ECO:0000313" key="2">
    <source>
        <dbReference type="Proteomes" id="UP000265562"/>
    </source>
</evidence>
<dbReference type="KEGG" id="lua:D4A81_05005"/>
<dbReference type="RefSeq" id="WP_111525532.1">
    <property type="nucleotide sequence ID" value="NZ_CP032364.1"/>
</dbReference>
<keyword evidence="2" id="KW-1185">Reference proteome</keyword>
<dbReference type="EMBL" id="CP032364">
    <property type="protein sequence ID" value="AYA99346.1"/>
    <property type="molecule type" value="Genomic_DNA"/>
</dbReference>
<dbReference type="SUPFAM" id="SSF55874">
    <property type="entry name" value="ATPase domain of HSP90 chaperone/DNA topoisomerase II/histidine kinase"/>
    <property type="match status" value="1"/>
</dbReference>
<dbReference type="Gene3D" id="3.30.565.10">
    <property type="entry name" value="Histidine kinase-like ATPase, C-terminal domain"/>
    <property type="match status" value="1"/>
</dbReference>